<keyword evidence="2 5" id="KW-0812">Transmembrane</keyword>
<dbReference type="AlphaFoldDB" id="A0A6M1TWJ3"/>
<dbReference type="InterPro" id="IPR050739">
    <property type="entry name" value="MFP"/>
</dbReference>
<evidence type="ECO:0000313" key="8">
    <source>
        <dbReference type="EMBL" id="NGQ89624.1"/>
    </source>
</evidence>
<keyword evidence="3 5" id="KW-1133">Transmembrane helix</keyword>
<evidence type="ECO:0000256" key="5">
    <source>
        <dbReference type="SAM" id="Phobius"/>
    </source>
</evidence>
<gene>
    <name evidence="8" type="ORF">G5V65_01855</name>
</gene>
<feature type="transmembrane region" description="Helical" evidence="5">
    <location>
        <begin position="21"/>
        <end position="41"/>
    </location>
</feature>
<dbReference type="InterPro" id="IPR058781">
    <property type="entry name" value="HH_AprE-like"/>
</dbReference>
<evidence type="ECO:0000256" key="4">
    <source>
        <dbReference type="ARBA" id="ARBA00023136"/>
    </source>
</evidence>
<dbReference type="Gene3D" id="2.40.50.100">
    <property type="match status" value="2"/>
</dbReference>
<evidence type="ECO:0000256" key="2">
    <source>
        <dbReference type="ARBA" id="ARBA00022692"/>
    </source>
</evidence>
<organism evidence="8 9">
    <name type="scientific">Paragemmobacter kunshanensis</name>
    <dbReference type="NCBI Taxonomy" id="2583234"/>
    <lineage>
        <taxon>Bacteria</taxon>
        <taxon>Pseudomonadati</taxon>
        <taxon>Pseudomonadota</taxon>
        <taxon>Alphaproteobacteria</taxon>
        <taxon>Rhodobacterales</taxon>
        <taxon>Paracoccaceae</taxon>
        <taxon>Paragemmobacter</taxon>
    </lineage>
</organism>
<comment type="subcellular location">
    <subcellularLocation>
        <location evidence="1">Membrane</location>
        <topology evidence="1">Single-pass membrane protein</topology>
    </subcellularLocation>
</comment>
<evidence type="ECO:0000256" key="1">
    <source>
        <dbReference type="ARBA" id="ARBA00004167"/>
    </source>
</evidence>
<dbReference type="PANTHER" id="PTHR30386:SF26">
    <property type="entry name" value="TRANSPORT PROTEIN COMB"/>
    <property type="match status" value="1"/>
</dbReference>
<proteinExistence type="predicted"/>
<evidence type="ECO:0000256" key="3">
    <source>
        <dbReference type="ARBA" id="ARBA00022989"/>
    </source>
</evidence>
<keyword evidence="4 5" id="KW-0472">Membrane</keyword>
<dbReference type="Gene3D" id="2.40.30.170">
    <property type="match status" value="1"/>
</dbReference>
<dbReference type="EMBL" id="JAALFE010000001">
    <property type="protein sequence ID" value="NGQ89624.1"/>
    <property type="molecule type" value="Genomic_DNA"/>
</dbReference>
<accession>A0A6M1TWJ3</accession>
<comment type="caution">
    <text evidence="8">The sequence shown here is derived from an EMBL/GenBank/DDBJ whole genome shotgun (WGS) entry which is preliminary data.</text>
</comment>
<dbReference type="GO" id="GO:0016020">
    <property type="term" value="C:membrane"/>
    <property type="evidence" value="ECO:0007669"/>
    <property type="project" value="UniProtKB-SubCell"/>
</dbReference>
<name>A0A6M1TWJ3_9RHOB</name>
<dbReference type="PANTHER" id="PTHR30386">
    <property type="entry name" value="MEMBRANE FUSION SUBUNIT OF EMRAB-TOLC MULTIDRUG EFFLUX PUMP"/>
    <property type="match status" value="1"/>
</dbReference>
<keyword evidence="9" id="KW-1185">Reference proteome</keyword>
<evidence type="ECO:0000259" key="6">
    <source>
        <dbReference type="Pfam" id="PF25994"/>
    </source>
</evidence>
<reference evidence="8 9" key="1">
    <citation type="submission" date="2020-02" db="EMBL/GenBank/DDBJ databases">
        <title>Rhodobacter translucens sp. nov., a novel bacterium isolated from activated sludge.</title>
        <authorList>
            <person name="Liu J."/>
        </authorList>
    </citation>
    <scope>NUCLEOTIDE SEQUENCE [LARGE SCALE GENOMIC DNA]</scope>
    <source>
        <strain evidence="8 9">HX-7-19</strain>
    </source>
</reference>
<dbReference type="SUPFAM" id="SSF111369">
    <property type="entry name" value="HlyD-like secretion proteins"/>
    <property type="match status" value="1"/>
</dbReference>
<evidence type="ECO:0000259" key="7">
    <source>
        <dbReference type="Pfam" id="PF26002"/>
    </source>
</evidence>
<dbReference type="Pfam" id="PF26002">
    <property type="entry name" value="Beta-barrel_AprE"/>
    <property type="match status" value="1"/>
</dbReference>
<dbReference type="InterPro" id="IPR058982">
    <property type="entry name" value="Beta-barrel_AprE"/>
</dbReference>
<dbReference type="Proteomes" id="UP000474758">
    <property type="component" value="Unassembled WGS sequence"/>
</dbReference>
<dbReference type="PRINTS" id="PR01490">
    <property type="entry name" value="RTXTOXIND"/>
</dbReference>
<feature type="domain" description="AprE-like long alpha-helical hairpin" evidence="6">
    <location>
        <begin position="93"/>
        <end position="172"/>
    </location>
</feature>
<protein>
    <submittedName>
        <fullName evidence="8">HlyD family efflux transporter periplasmic adaptor subunit</fullName>
    </submittedName>
</protein>
<dbReference type="Pfam" id="PF25994">
    <property type="entry name" value="HH_AprE"/>
    <property type="match status" value="1"/>
</dbReference>
<feature type="domain" description="AprE-like beta-barrel" evidence="7">
    <location>
        <begin position="277"/>
        <end position="369"/>
    </location>
</feature>
<dbReference type="RefSeq" id="WP_165046710.1">
    <property type="nucleotide sequence ID" value="NZ_JAALFE010000001.1"/>
</dbReference>
<sequence>MTLSTFTPPLESRLRLPSVTVRLIAATVLVFLLWAAFAWVAEIVRAPGQVIPSSRPQIIQNLEGGILAELNVSEGDTVEAGQILARLHGTQYQSTVDDLTDQIAALDVRRLRLEAEIAGAEDFTPPADLAARVPDIVASERALLAARRADLHARLQGARAILVQAEEEEGMIRRMADRGLAPEIEWTRAEKARADARARLDEIITQTDLSRADDYAKAQAELASLRQRLKLGQDQLSRTTLTAPMRGIVNRIAVTTIGGVVRPGEEILQIIPLDSGLFVEAKVKPADIATLREGQPATIKLSAYDYTIWGTLPATVTFVSADTFRDERTRDAEPHYRVTLRVDLAELTDRQKGLSIRPGMQAEVEFQTGGKTILSYLTKPLWRGSEALRER</sequence>
<evidence type="ECO:0000313" key="9">
    <source>
        <dbReference type="Proteomes" id="UP000474758"/>
    </source>
</evidence>